<dbReference type="OrthoDB" id="185373at2759"/>
<proteinExistence type="inferred from homology"/>
<dbReference type="Gene3D" id="1.25.40.10">
    <property type="entry name" value="Tetratricopeptide repeat domain"/>
    <property type="match status" value="3"/>
</dbReference>
<protein>
    <recommendedName>
        <fullName evidence="8">Pentatricopeptide repeat-containing protein</fullName>
    </recommendedName>
</protein>
<reference evidence="6" key="1">
    <citation type="submission" date="2022-07" db="EMBL/GenBank/DDBJ databases">
        <title>Phylogenomic reconstructions and comparative analyses of Kickxellomycotina fungi.</title>
        <authorList>
            <person name="Reynolds N.K."/>
            <person name="Stajich J.E."/>
            <person name="Barry K."/>
            <person name="Grigoriev I.V."/>
            <person name="Crous P."/>
            <person name="Smith M.E."/>
        </authorList>
    </citation>
    <scope>NUCLEOTIDE SEQUENCE</scope>
    <source>
        <strain evidence="6">RSA 1196</strain>
    </source>
</reference>
<sequence>MPVHGPVVAGLQTSYCLIRSLRTWAGTASFSPSGLGRKSTSAAAQRSSCFGSTLSTICDSNAYDPPAKATVGNQSAESPLKPAPIKYIWSNSDEAAVVGVFHALGQTIPTCQSSKSSVAVTTAPNCNSLQRRTALIELDSAVSRGHLSQALEWYVQVRSGSCFTQMTNQRYHALTRLCLLRLRQRVRVARYRGLLLILCWDWLHCMGIAIAGPWADLTATDADCSLAMTSTPVVVASLIIYPFNLDMIFRICHAVDAYDHSAHLIQALLLRGRIPKLAHIRSVLRWAQRCNNAGVVLTLLHTMDHVQYELNPRVYDLAVDALLHMGQVDHAWEVWQTWVDQGRQVTTYCLNQLLRGLAYHKEQYRERILDIYFNLPTLNLSLGKLEFHAVLRALGAAGCHEVLVDAFEEMQTERIAPDLATCGILANAMVNTGRLDLLPSVHALARRVNRQWDVALYIDFICGYSHRGNVAQCYRLYGELLKQGNPIPAVGYNRLMLAFGKLGRARTALALFFRIPWPARTEEEGLNIAHVGSAIHICLTNHQYGTIKKVLARYQQAQLPPSVPLLNHLTRYWLATGDLQRALRVLDTMEAAGLQPDLSTFHTLVTGMCRLGQLNLALFYVYRMRDYGISYHDDIIVPILQAFMHSTRVKEMTCFLGHLQEHLERPGLELCALLFEIGHQWDLGDVLTWLGQTVSPTRAGKSVSMHFWGLRTGLVLQDLDLTRRWADSVWSNSLYNADPALLLCFVRASFYTVHHDRLNVIFEHYVTGCRTFPTSSRILTITTDESLAAVYALMLRWVNQNKDLAAAESLWHHGRTFAPQAKSRDLLKERLYTVLLRHSVPVRLESYVPIEWLDGLMDSEMWHSLANSFLQQSQLGTASRIITHYMPLYYITSPDDLLRKLESYRESPDKLDSEVSIRQSS</sequence>
<dbReference type="PANTHER" id="PTHR47447:SF21">
    <property type="entry name" value="PENTACOTRIPEPTIDE-REPEAT REGION OF PRORP DOMAIN-CONTAINING PROTEIN"/>
    <property type="match status" value="1"/>
</dbReference>
<dbReference type="PROSITE" id="PS51375">
    <property type="entry name" value="PPR"/>
    <property type="match status" value="1"/>
</dbReference>
<dbReference type="EMBL" id="JANBPY010000087">
    <property type="protein sequence ID" value="KAJ1969170.1"/>
    <property type="molecule type" value="Genomic_DNA"/>
</dbReference>
<dbReference type="Proteomes" id="UP001150925">
    <property type="component" value="Unassembled WGS sequence"/>
</dbReference>
<keyword evidence="2" id="KW-0677">Repeat</keyword>
<comment type="function">
    <text evidence="3">Regulates mitochondrial small subunit maturation by controlling 15S rRNA 5'-end processing. Localizes to the 5' precursor of the 15S rRNA in a position that is subsequently occupied by mS47 in the mature yeast mtSSU. Uses structure and sequence-specific RNA recognition, binding to a single-stranded region of the precursor and specifically recognizing bases -6 to -1. The exchange of Ccm1 for mS47 is coupled to the irreversible removal of precursor rRNA that is accompanied by conformational changes of the mitoribosomal proteins uS5m and mS26. These conformational changes signal completion of 5'-end rRNA processing through protection of the mature 5'-end of the 15S rRNA and stabilization of mS47. The removal of the 5' precursor together with the dissociation of Ccm1 may be catalyzed by the 5'-3' exoribonuclease Pet127. Involved in the specific removal of group I introns in mitochondrial encoded transcripts.</text>
</comment>
<evidence type="ECO:0000256" key="5">
    <source>
        <dbReference type="PROSITE-ProRule" id="PRU00708"/>
    </source>
</evidence>
<feature type="repeat" description="PPR" evidence="5">
    <location>
        <begin position="597"/>
        <end position="631"/>
    </location>
</feature>
<dbReference type="PANTHER" id="PTHR47447">
    <property type="entry name" value="OS03G0856100 PROTEIN"/>
    <property type="match status" value="1"/>
</dbReference>
<evidence type="ECO:0000256" key="1">
    <source>
        <dbReference type="ARBA" id="ARBA00006192"/>
    </source>
</evidence>
<evidence type="ECO:0000313" key="7">
    <source>
        <dbReference type="Proteomes" id="UP001150925"/>
    </source>
</evidence>
<comment type="caution">
    <text evidence="6">The sequence shown here is derived from an EMBL/GenBank/DDBJ whole genome shotgun (WGS) entry which is preliminary data.</text>
</comment>
<comment type="similarity">
    <text evidence="1">Belongs to the CCM1 family.</text>
</comment>
<evidence type="ECO:0000256" key="4">
    <source>
        <dbReference type="ARBA" id="ARBA00044511"/>
    </source>
</evidence>
<evidence type="ECO:0008006" key="8">
    <source>
        <dbReference type="Google" id="ProtNLM"/>
    </source>
</evidence>
<gene>
    <name evidence="6" type="ORF">IWQ62_000801</name>
</gene>
<keyword evidence="7" id="KW-1185">Reference proteome</keyword>
<accession>A0A9W8AZF4</accession>
<dbReference type="AlphaFoldDB" id="A0A9W8AZF4"/>
<comment type="subunit">
    <text evidence="4">Binds to mitochondrial small subunit 15S rRNA.</text>
</comment>
<evidence type="ECO:0000256" key="2">
    <source>
        <dbReference type="ARBA" id="ARBA00022737"/>
    </source>
</evidence>
<dbReference type="Pfam" id="PF13812">
    <property type="entry name" value="PPR_3"/>
    <property type="match status" value="1"/>
</dbReference>
<evidence type="ECO:0000256" key="3">
    <source>
        <dbReference type="ARBA" id="ARBA00044493"/>
    </source>
</evidence>
<organism evidence="6 7">
    <name type="scientific">Dispira parvispora</name>
    <dbReference type="NCBI Taxonomy" id="1520584"/>
    <lineage>
        <taxon>Eukaryota</taxon>
        <taxon>Fungi</taxon>
        <taxon>Fungi incertae sedis</taxon>
        <taxon>Zoopagomycota</taxon>
        <taxon>Kickxellomycotina</taxon>
        <taxon>Dimargaritomycetes</taxon>
        <taxon>Dimargaritales</taxon>
        <taxon>Dimargaritaceae</taxon>
        <taxon>Dispira</taxon>
    </lineage>
</organism>
<dbReference type="InterPro" id="IPR002885">
    <property type="entry name" value="PPR_rpt"/>
</dbReference>
<name>A0A9W8AZF4_9FUNG</name>
<evidence type="ECO:0000313" key="6">
    <source>
        <dbReference type="EMBL" id="KAJ1969170.1"/>
    </source>
</evidence>
<dbReference type="InterPro" id="IPR011990">
    <property type="entry name" value="TPR-like_helical_dom_sf"/>
</dbReference>